<evidence type="ECO:0000256" key="2">
    <source>
        <dbReference type="ARBA" id="ARBA00022741"/>
    </source>
</evidence>
<dbReference type="SMART" id="SM00382">
    <property type="entry name" value="AAA"/>
    <property type="match status" value="1"/>
</dbReference>
<keyword evidence="3 6" id="KW-0067">ATP-binding</keyword>
<dbReference type="PANTHER" id="PTHR42939:SF1">
    <property type="entry name" value="ABC TRANSPORTER ATP-BINDING PROTEIN ALBC-RELATED"/>
    <property type="match status" value="1"/>
</dbReference>
<dbReference type="AlphaFoldDB" id="A0A2M9HHT6"/>
<name>A0A2M9HHT6_9BIFI</name>
<dbReference type="GO" id="GO:0016887">
    <property type="term" value="F:ATP hydrolysis activity"/>
    <property type="evidence" value="ECO:0007669"/>
    <property type="project" value="InterPro"/>
</dbReference>
<dbReference type="PANTHER" id="PTHR42939">
    <property type="entry name" value="ABC TRANSPORTER ATP-BINDING PROTEIN ALBC-RELATED"/>
    <property type="match status" value="1"/>
</dbReference>
<dbReference type="InterPro" id="IPR003593">
    <property type="entry name" value="AAA+_ATPase"/>
</dbReference>
<dbReference type="Gene3D" id="3.40.50.300">
    <property type="entry name" value="P-loop containing nucleotide triphosphate hydrolases"/>
    <property type="match status" value="1"/>
</dbReference>
<keyword evidence="1" id="KW-0813">Transport</keyword>
<dbReference type="PROSITE" id="PS50893">
    <property type="entry name" value="ABC_TRANSPORTER_2"/>
    <property type="match status" value="1"/>
</dbReference>
<dbReference type="SUPFAM" id="SSF52540">
    <property type="entry name" value="P-loop containing nucleoside triphosphate hydrolases"/>
    <property type="match status" value="1"/>
</dbReference>
<evidence type="ECO:0000313" key="7">
    <source>
        <dbReference type="Proteomes" id="UP000231451"/>
    </source>
</evidence>
<gene>
    <name evidence="6" type="ORF">CSQ87_01300</name>
</gene>
<dbReference type="OrthoDB" id="5296765at2"/>
<feature type="compositionally biased region" description="Low complexity" evidence="4">
    <location>
        <begin position="1"/>
        <end position="16"/>
    </location>
</feature>
<dbReference type="Proteomes" id="UP000231451">
    <property type="component" value="Unassembled WGS sequence"/>
</dbReference>
<evidence type="ECO:0000313" key="6">
    <source>
        <dbReference type="EMBL" id="PJM76357.1"/>
    </source>
</evidence>
<organism evidence="6 7">
    <name type="scientific">Bifidobacterium simiarum</name>
    <dbReference type="NCBI Taxonomy" id="2045441"/>
    <lineage>
        <taxon>Bacteria</taxon>
        <taxon>Bacillati</taxon>
        <taxon>Actinomycetota</taxon>
        <taxon>Actinomycetes</taxon>
        <taxon>Bifidobacteriales</taxon>
        <taxon>Bifidobacteriaceae</taxon>
        <taxon>Bifidobacterium</taxon>
    </lineage>
</organism>
<keyword evidence="7" id="KW-1185">Reference proteome</keyword>
<evidence type="ECO:0000256" key="1">
    <source>
        <dbReference type="ARBA" id="ARBA00022448"/>
    </source>
</evidence>
<reference evidence="6 7" key="1">
    <citation type="submission" date="2017-10" db="EMBL/GenBank/DDBJ databases">
        <title>Draft genome sequences of strains TRE 1, TRE 9, TRE H and TRI 7, isolated from tamarins, belonging to four potential novel Bifidobacterium species.</title>
        <authorList>
            <person name="Mattarelli P."/>
            <person name="Modesto M."/>
            <person name="Puglisi E."/>
            <person name="Morelli L."/>
            <person name="Spezio C."/>
            <person name="Bonetti A."/>
            <person name="Sandri C."/>
        </authorList>
    </citation>
    <scope>NUCLEOTIDE SEQUENCE [LARGE SCALE GENOMIC DNA]</scope>
    <source>
        <strain evidence="7">TRI7</strain>
    </source>
</reference>
<feature type="region of interest" description="Disordered" evidence="4">
    <location>
        <begin position="1"/>
        <end position="22"/>
    </location>
</feature>
<feature type="domain" description="ABC transporter" evidence="5">
    <location>
        <begin position="38"/>
        <end position="269"/>
    </location>
</feature>
<accession>A0A2M9HHT6</accession>
<evidence type="ECO:0000256" key="3">
    <source>
        <dbReference type="ARBA" id="ARBA00022840"/>
    </source>
</evidence>
<dbReference type="InterPro" id="IPR051782">
    <property type="entry name" value="ABC_Transporter_VariousFunc"/>
</dbReference>
<protein>
    <submittedName>
        <fullName evidence="6">Multidrug ABC transporter ATP-binding protein</fullName>
    </submittedName>
</protein>
<evidence type="ECO:0000259" key="5">
    <source>
        <dbReference type="PROSITE" id="PS50893"/>
    </source>
</evidence>
<sequence>MTTTTASASITAQSKTNQAETHQAGINQFETTTSPIAVSVQDVSFAYRRNRPVLEHIDLDVPRGQSIGILGYNGVGKTTLFGVIIGTLKPQSGRTIINADVFGSMRDVFQLTDSGNLTFDMTIRENIRFRAMLYATHDDPHPVDLDHLEDLPMVKAFELGDHLDKKVKELSGGLRKRAGIVAGLLFDPHLIMLDEPTNAVDPVTRQLLIALMRQLRADGRTIMTITHDLEYCWEVADRVVMLDDRRIVGDHRIADFPDYESFQLTATPGRERTAVDFGIADR</sequence>
<evidence type="ECO:0000256" key="4">
    <source>
        <dbReference type="SAM" id="MobiDB-lite"/>
    </source>
</evidence>
<dbReference type="InterPro" id="IPR027417">
    <property type="entry name" value="P-loop_NTPase"/>
</dbReference>
<dbReference type="Pfam" id="PF00005">
    <property type="entry name" value="ABC_tran"/>
    <property type="match status" value="1"/>
</dbReference>
<proteinExistence type="predicted"/>
<dbReference type="GO" id="GO:0005524">
    <property type="term" value="F:ATP binding"/>
    <property type="evidence" value="ECO:0007669"/>
    <property type="project" value="UniProtKB-KW"/>
</dbReference>
<keyword evidence="2" id="KW-0547">Nucleotide-binding</keyword>
<dbReference type="InterPro" id="IPR003439">
    <property type="entry name" value="ABC_transporter-like_ATP-bd"/>
</dbReference>
<comment type="caution">
    <text evidence="6">The sequence shown here is derived from an EMBL/GenBank/DDBJ whole genome shotgun (WGS) entry which is preliminary data.</text>
</comment>
<dbReference type="EMBL" id="PEBK01000001">
    <property type="protein sequence ID" value="PJM76357.1"/>
    <property type="molecule type" value="Genomic_DNA"/>
</dbReference>